<organism evidence="2 3">
    <name type="scientific">Streptosporangium carneum</name>
    <dbReference type="NCBI Taxonomy" id="47481"/>
    <lineage>
        <taxon>Bacteria</taxon>
        <taxon>Bacillati</taxon>
        <taxon>Actinomycetota</taxon>
        <taxon>Actinomycetes</taxon>
        <taxon>Streptosporangiales</taxon>
        <taxon>Streptosporangiaceae</taxon>
        <taxon>Streptosporangium</taxon>
    </lineage>
</organism>
<sequence>MRKFRMFRRLTVSGTAAIAAASALLATSGPVSAAAPWECGSSWGCVYEHAGGEGERYALLYNNCANTYLPPAWLDRVSSIRTYSRGVWLDNGKGQFKWYEPYSKSNISWDYNDRATNYRVDC</sequence>
<evidence type="ECO:0000313" key="2">
    <source>
        <dbReference type="EMBL" id="GLK12542.1"/>
    </source>
</evidence>
<keyword evidence="1" id="KW-0732">Signal</keyword>
<proteinExistence type="predicted"/>
<keyword evidence="3" id="KW-1185">Reference proteome</keyword>
<feature type="chain" id="PRO_5040833992" description="Peptidase inhibitor family I36" evidence="1">
    <location>
        <begin position="34"/>
        <end position="122"/>
    </location>
</feature>
<name>A0A9W6I5M5_9ACTN</name>
<dbReference type="EMBL" id="BSEV01000017">
    <property type="protein sequence ID" value="GLK12542.1"/>
    <property type="molecule type" value="Genomic_DNA"/>
</dbReference>
<dbReference type="InterPro" id="IPR011024">
    <property type="entry name" value="G_crystallin-like"/>
</dbReference>
<protein>
    <recommendedName>
        <fullName evidence="4">Peptidase inhibitor family I36</fullName>
    </recommendedName>
</protein>
<reference evidence="2" key="2">
    <citation type="submission" date="2023-01" db="EMBL/GenBank/DDBJ databases">
        <authorList>
            <person name="Sun Q."/>
            <person name="Evtushenko L."/>
        </authorList>
    </citation>
    <scope>NUCLEOTIDE SEQUENCE</scope>
    <source>
        <strain evidence="2">VKM Ac-2007</strain>
    </source>
</reference>
<dbReference type="Pfam" id="PF03995">
    <property type="entry name" value="Inhibitor_I36"/>
    <property type="match status" value="1"/>
</dbReference>
<feature type="signal peptide" evidence="1">
    <location>
        <begin position="1"/>
        <end position="33"/>
    </location>
</feature>
<accession>A0A9W6I5M5</accession>
<dbReference type="Proteomes" id="UP001143474">
    <property type="component" value="Unassembled WGS sequence"/>
</dbReference>
<evidence type="ECO:0000313" key="3">
    <source>
        <dbReference type="Proteomes" id="UP001143474"/>
    </source>
</evidence>
<dbReference type="RefSeq" id="WP_271220870.1">
    <property type="nucleotide sequence ID" value="NZ_BAAAVD010000037.1"/>
</dbReference>
<dbReference type="SUPFAM" id="SSF49695">
    <property type="entry name" value="gamma-Crystallin-like"/>
    <property type="match status" value="1"/>
</dbReference>
<gene>
    <name evidence="2" type="ORF">GCM10017600_59520</name>
</gene>
<evidence type="ECO:0000256" key="1">
    <source>
        <dbReference type="SAM" id="SignalP"/>
    </source>
</evidence>
<evidence type="ECO:0008006" key="4">
    <source>
        <dbReference type="Google" id="ProtNLM"/>
    </source>
</evidence>
<dbReference type="Gene3D" id="2.60.20.10">
    <property type="entry name" value="Crystallins"/>
    <property type="match status" value="1"/>
</dbReference>
<comment type="caution">
    <text evidence="2">The sequence shown here is derived from an EMBL/GenBank/DDBJ whole genome shotgun (WGS) entry which is preliminary data.</text>
</comment>
<dbReference type="PROSITE" id="PS51318">
    <property type="entry name" value="TAT"/>
    <property type="match status" value="1"/>
</dbReference>
<dbReference type="InterPro" id="IPR006311">
    <property type="entry name" value="TAT_signal"/>
</dbReference>
<dbReference type="AlphaFoldDB" id="A0A9W6I5M5"/>
<reference evidence="2" key="1">
    <citation type="journal article" date="2014" name="Int. J. Syst. Evol. Microbiol.">
        <title>Complete genome sequence of Corynebacterium casei LMG S-19264T (=DSM 44701T), isolated from a smear-ripened cheese.</title>
        <authorList>
            <consortium name="US DOE Joint Genome Institute (JGI-PGF)"/>
            <person name="Walter F."/>
            <person name="Albersmeier A."/>
            <person name="Kalinowski J."/>
            <person name="Ruckert C."/>
        </authorList>
    </citation>
    <scope>NUCLEOTIDE SEQUENCE</scope>
    <source>
        <strain evidence="2">VKM Ac-2007</strain>
    </source>
</reference>